<reference evidence="1" key="1">
    <citation type="submission" date="2014-11" db="EMBL/GenBank/DDBJ databases">
        <authorList>
            <person name="Amaro Gonzalez C."/>
        </authorList>
    </citation>
    <scope>NUCLEOTIDE SEQUENCE</scope>
</reference>
<reference evidence="1" key="2">
    <citation type="journal article" date="2015" name="Fish Shellfish Immunol.">
        <title>Early steps in the European eel (Anguilla anguilla)-Vibrio vulnificus interaction in the gills: Role of the RtxA13 toxin.</title>
        <authorList>
            <person name="Callol A."/>
            <person name="Pajuelo D."/>
            <person name="Ebbesson L."/>
            <person name="Teles M."/>
            <person name="MacKenzie S."/>
            <person name="Amaro C."/>
        </authorList>
    </citation>
    <scope>NUCLEOTIDE SEQUENCE</scope>
</reference>
<sequence length="36" mass="4235">MKKCKYPQNKADSLHFNPMCTRTHTHLCLSLEVFLV</sequence>
<protein>
    <submittedName>
        <fullName evidence="1">Uncharacterized protein</fullName>
    </submittedName>
</protein>
<dbReference type="AlphaFoldDB" id="A0A0E9S0N9"/>
<accession>A0A0E9S0N9</accession>
<proteinExistence type="predicted"/>
<dbReference type="EMBL" id="GBXM01074484">
    <property type="protein sequence ID" value="JAH34093.1"/>
    <property type="molecule type" value="Transcribed_RNA"/>
</dbReference>
<evidence type="ECO:0000313" key="1">
    <source>
        <dbReference type="EMBL" id="JAH34093.1"/>
    </source>
</evidence>
<organism evidence="1">
    <name type="scientific">Anguilla anguilla</name>
    <name type="common">European freshwater eel</name>
    <name type="synonym">Muraena anguilla</name>
    <dbReference type="NCBI Taxonomy" id="7936"/>
    <lineage>
        <taxon>Eukaryota</taxon>
        <taxon>Metazoa</taxon>
        <taxon>Chordata</taxon>
        <taxon>Craniata</taxon>
        <taxon>Vertebrata</taxon>
        <taxon>Euteleostomi</taxon>
        <taxon>Actinopterygii</taxon>
        <taxon>Neopterygii</taxon>
        <taxon>Teleostei</taxon>
        <taxon>Anguilliformes</taxon>
        <taxon>Anguillidae</taxon>
        <taxon>Anguilla</taxon>
    </lineage>
</organism>
<name>A0A0E9S0N9_ANGAN</name>